<proteinExistence type="predicted"/>
<feature type="transmembrane region" description="Helical" evidence="1">
    <location>
        <begin position="14"/>
        <end position="34"/>
    </location>
</feature>
<keyword evidence="1" id="KW-0812">Transmembrane</keyword>
<sequence>MIDFSFLDSIKGDLYKFIGILILFELTLTFFDFLKKAADNRLEKKFYKSLSDAEKKYYDRVKRTTEISTVARHSGRKKARKRMF</sequence>
<evidence type="ECO:0000313" key="2">
    <source>
        <dbReference type="EMBL" id="DAG05498.1"/>
    </source>
</evidence>
<dbReference type="EMBL" id="BK016260">
    <property type="protein sequence ID" value="DAG05498.1"/>
    <property type="molecule type" value="Genomic_DNA"/>
</dbReference>
<keyword evidence="1" id="KW-1133">Transmembrane helix</keyword>
<protein>
    <submittedName>
        <fullName evidence="2">Uncharacterized protein</fullName>
    </submittedName>
</protein>
<keyword evidence="1" id="KW-0472">Membrane</keyword>
<evidence type="ECO:0000256" key="1">
    <source>
        <dbReference type="SAM" id="Phobius"/>
    </source>
</evidence>
<reference evidence="2" key="1">
    <citation type="journal article" date="2021" name="Proc. Natl. Acad. Sci. U.S.A.">
        <title>A Catalog of Tens of Thousands of Viruses from Human Metagenomes Reveals Hidden Associations with Chronic Diseases.</title>
        <authorList>
            <person name="Tisza M.J."/>
            <person name="Buck C.B."/>
        </authorList>
    </citation>
    <scope>NUCLEOTIDE SEQUENCE</scope>
    <source>
        <strain evidence="2">Ct0MH15</strain>
    </source>
</reference>
<accession>A0A8S5VFG2</accession>
<name>A0A8S5VFG2_9VIRU</name>
<organism evidence="2">
    <name type="scientific">Inoviridae sp. ct0MH15</name>
    <dbReference type="NCBI Taxonomy" id="2825775"/>
    <lineage>
        <taxon>Viruses</taxon>
        <taxon>Monodnaviria</taxon>
        <taxon>Loebvirae</taxon>
        <taxon>Hofneiviricota</taxon>
        <taxon>Faserviricetes</taxon>
        <taxon>Tubulavirales</taxon>
        <taxon>Inoviridae</taxon>
    </lineage>
</organism>